<gene>
    <name evidence="4" type="ORF">ETAA8_40040</name>
</gene>
<dbReference type="PANTHER" id="PTHR43877">
    <property type="entry name" value="AMINOALKYLPHOSPHONATE N-ACETYLTRANSFERASE-RELATED-RELATED"/>
    <property type="match status" value="1"/>
</dbReference>
<keyword evidence="2" id="KW-0012">Acyltransferase</keyword>
<organism evidence="4 5">
    <name type="scientific">Anatilimnocola aggregata</name>
    <dbReference type="NCBI Taxonomy" id="2528021"/>
    <lineage>
        <taxon>Bacteria</taxon>
        <taxon>Pseudomonadati</taxon>
        <taxon>Planctomycetota</taxon>
        <taxon>Planctomycetia</taxon>
        <taxon>Pirellulales</taxon>
        <taxon>Pirellulaceae</taxon>
        <taxon>Anatilimnocola</taxon>
    </lineage>
</organism>
<dbReference type="GO" id="GO:0016747">
    <property type="term" value="F:acyltransferase activity, transferring groups other than amino-acyl groups"/>
    <property type="evidence" value="ECO:0007669"/>
    <property type="project" value="InterPro"/>
</dbReference>
<dbReference type="RefSeq" id="WP_145091928.1">
    <property type="nucleotide sequence ID" value="NZ_CP036274.1"/>
</dbReference>
<dbReference type="InterPro" id="IPR000182">
    <property type="entry name" value="GNAT_dom"/>
</dbReference>
<dbReference type="OrthoDB" id="9792929at2"/>
<dbReference type="Gene3D" id="3.40.630.30">
    <property type="match status" value="1"/>
</dbReference>
<proteinExistence type="predicted"/>
<evidence type="ECO:0000313" key="5">
    <source>
        <dbReference type="Proteomes" id="UP000315017"/>
    </source>
</evidence>
<sequence>MGLQTEAKKGTVIEVNGVRIEVLRGSPRLEITAPPDAKITQLSGNSAGRVNHQAREMTISIRKMNRQDMVEVDRIQREAYAPTIWERIAVFEEKLNYFPDGCWLCEIDAVAAGYLFSHPGKLSEPPALNAFFATTTADVDCYFIHDVAVRPAFRGTGVGGRLAEQALRIASEQGFTNVALVSIQNSQAYWQRHGFEPSLDLNASRSVRSTYGEAACFMHRKLA</sequence>
<dbReference type="CDD" id="cd04301">
    <property type="entry name" value="NAT_SF"/>
    <property type="match status" value="1"/>
</dbReference>
<accession>A0A517YF85</accession>
<dbReference type="Proteomes" id="UP000315017">
    <property type="component" value="Chromosome"/>
</dbReference>
<dbReference type="KEGG" id="aagg:ETAA8_40040"/>
<dbReference type="InterPro" id="IPR016181">
    <property type="entry name" value="Acyl_CoA_acyltransferase"/>
</dbReference>
<feature type="domain" description="N-acetyltransferase" evidence="3">
    <location>
        <begin position="59"/>
        <end position="223"/>
    </location>
</feature>
<reference evidence="4 5" key="1">
    <citation type="submission" date="2019-02" db="EMBL/GenBank/DDBJ databases">
        <title>Deep-cultivation of Planctomycetes and their phenomic and genomic characterization uncovers novel biology.</title>
        <authorList>
            <person name="Wiegand S."/>
            <person name="Jogler M."/>
            <person name="Boedeker C."/>
            <person name="Pinto D."/>
            <person name="Vollmers J."/>
            <person name="Rivas-Marin E."/>
            <person name="Kohn T."/>
            <person name="Peeters S.H."/>
            <person name="Heuer A."/>
            <person name="Rast P."/>
            <person name="Oberbeckmann S."/>
            <person name="Bunk B."/>
            <person name="Jeske O."/>
            <person name="Meyerdierks A."/>
            <person name="Storesund J.E."/>
            <person name="Kallscheuer N."/>
            <person name="Luecker S."/>
            <person name="Lage O.M."/>
            <person name="Pohl T."/>
            <person name="Merkel B.J."/>
            <person name="Hornburger P."/>
            <person name="Mueller R.-W."/>
            <person name="Bruemmer F."/>
            <person name="Labrenz M."/>
            <person name="Spormann A.M."/>
            <person name="Op den Camp H."/>
            <person name="Overmann J."/>
            <person name="Amann R."/>
            <person name="Jetten M.S.M."/>
            <person name="Mascher T."/>
            <person name="Medema M.H."/>
            <person name="Devos D.P."/>
            <person name="Kaster A.-K."/>
            <person name="Ovreas L."/>
            <person name="Rohde M."/>
            <person name="Galperin M.Y."/>
            <person name="Jogler C."/>
        </authorList>
    </citation>
    <scope>NUCLEOTIDE SEQUENCE [LARGE SCALE GENOMIC DNA]</scope>
    <source>
        <strain evidence="4 5">ETA_A8</strain>
    </source>
</reference>
<dbReference type="SUPFAM" id="SSF55729">
    <property type="entry name" value="Acyl-CoA N-acyltransferases (Nat)"/>
    <property type="match status" value="1"/>
</dbReference>
<name>A0A517YF85_9BACT</name>
<evidence type="ECO:0000256" key="1">
    <source>
        <dbReference type="ARBA" id="ARBA00022679"/>
    </source>
</evidence>
<dbReference type="PROSITE" id="PS51186">
    <property type="entry name" value="GNAT"/>
    <property type="match status" value="1"/>
</dbReference>
<protein>
    <submittedName>
        <fullName evidence="4">Acetyltransferase (GNAT) family protein</fullName>
    </submittedName>
</protein>
<dbReference type="InterPro" id="IPR050832">
    <property type="entry name" value="Bact_Acetyltransf"/>
</dbReference>
<dbReference type="EMBL" id="CP036274">
    <property type="protein sequence ID" value="QDU28898.1"/>
    <property type="molecule type" value="Genomic_DNA"/>
</dbReference>
<evidence type="ECO:0000259" key="3">
    <source>
        <dbReference type="PROSITE" id="PS51186"/>
    </source>
</evidence>
<evidence type="ECO:0000313" key="4">
    <source>
        <dbReference type="EMBL" id="QDU28898.1"/>
    </source>
</evidence>
<dbReference type="AlphaFoldDB" id="A0A517YF85"/>
<keyword evidence="1 4" id="KW-0808">Transferase</keyword>
<evidence type="ECO:0000256" key="2">
    <source>
        <dbReference type="ARBA" id="ARBA00023315"/>
    </source>
</evidence>
<keyword evidence="5" id="KW-1185">Reference proteome</keyword>
<dbReference type="Pfam" id="PF00583">
    <property type="entry name" value="Acetyltransf_1"/>
    <property type="match status" value="1"/>
</dbReference>
<dbReference type="PANTHER" id="PTHR43877:SF1">
    <property type="entry name" value="ACETYLTRANSFERASE"/>
    <property type="match status" value="1"/>
</dbReference>